<evidence type="ECO:0000313" key="3">
    <source>
        <dbReference type="Proteomes" id="UP000467700"/>
    </source>
</evidence>
<comment type="caution">
    <text evidence="2">The sequence shown here is derived from an EMBL/GenBank/DDBJ whole genome shotgun (WGS) entry which is preliminary data.</text>
</comment>
<evidence type="ECO:0008006" key="4">
    <source>
        <dbReference type="Google" id="ProtNLM"/>
    </source>
</evidence>
<dbReference type="OrthoDB" id="72441at2759"/>
<evidence type="ECO:0000256" key="1">
    <source>
        <dbReference type="SAM" id="MobiDB-lite"/>
    </source>
</evidence>
<dbReference type="Proteomes" id="UP000467700">
    <property type="component" value="Unassembled WGS sequence"/>
</dbReference>
<dbReference type="EMBL" id="CACVBS010000051">
    <property type="protein sequence ID" value="CAA7265796.1"/>
    <property type="molecule type" value="Genomic_DNA"/>
</dbReference>
<proteinExistence type="predicted"/>
<sequence>MRSDSGEVQYDGFEYNWMFRQHNWRAQVGSFNAGGWVRRRRWIRLMVRPAKPRKADNDGFETPSTTSFKAPEPKRHRHSMASSFPPSIGTGGTNVTDQWTQLDPDDVWLGGDVEADWQRCRAVMKRIGRDGRKLDLWRLWLGFHHPEHKDKFVDDEPARRREKQWTEDDEPLPSEVVAADILSRETIAMVPKHHVTAVLREHGQQILHLFVFPDSRAQFLKLLGHAGLLPEVNIGLGIGFGSTEVEFWSYASGLGELDGADKLLTTSASAARLGSESPSKRSLAAA</sequence>
<name>A0A8S0WU48_CYCAE</name>
<organism evidence="2 3">
    <name type="scientific">Cyclocybe aegerita</name>
    <name type="common">Black poplar mushroom</name>
    <name type="synonym">Agrocybe aegerita</name>
    <dbReference type="NCBI Taxonomy" id="1973307"/>
    <lineage>
        <taxon>Eukaryota</taxon>
        <taxon>Fungi</taxon>
        <taxon>Dikarya</taxon>
        <taxon>Basidiomycota</taxon>
        <taxon>Agaricomycotina</taxon>
        <taxon>Agaricomycetes</taxon>
        <taxon>Agaricomycetidae</taxon>
        <taxon>Agaricales</taxon>
        <taxon>Agaricineae</taxon>
        <taxon>Bolbitiaceae</taxon>
        <taxon>Cyclocybe</taxon>
    </lineage>
</organism>
<dbReference type="AlphaFoldDB" id="A0A8S0WU48"/>
<gene>
    <name evidence="2" type="ORF">AAE3_LOCUS8064</name>
</gene>
<feature type="region of interest" description="Disordered" evidence="1">
    <location>
        <begin position="53"/>
        <end position="90"/>
    </location>
</feature>
<reference evidence="2 3" key="1">
    <citation type="submission" date="2020-01" db="EMBL/GenBank/DDBJ databases">
        <authorList>
            <person name="Gupta K D."/>
        </authorList>
    </citation>
    <scope>NUCLEOTIDE SEQUENCE [LARGE SCALE GENOMIC DNA]</scope>
</reference>
<keyword evidence="3" id="KW-1185">Reference proteome</keyword>
<protein>
    <recommendedName>
        <fullName evidence="4">Peroxin domain-containing protein</fullName>
    </recommendedName>
</protein>
<accession>A0A8S0WU48</accession>
<evidence type="ECO:0000313" key="2">
    <source>
        <dbReference type="EMBL" id="CAA7265796.1"/>
    </source>
</evidence>